<dbReference type="SUPFAM" id="SSF46785">
    <property type="entry name" value="Winged helix' DNA-binding domain"/>
    <property type="match status" value="1"/>
</dbReference>
<name>A0A2U3PTG1_9BRAD</name>
<feature type="domain" description="HTH arsR-type" evidence="1">
    <location>
        <begin position="24"/>
        <end position="118"/>
    </location>
</feature>
<evidence type="ECO:0000313" key="2">
    <source>
        <dbReference type="EMBL" id="SPP92433.1"/>
    </source>
</evidence>
<dbReference type="InterPro" id="IPR011991">
    <property type="entry name" value="ArsR-like_HTH"/>
</dbReference>
<dbReference type="KEGG" id="bvz:BRAD3257_1301"/>
<dbReference type="AlphaFoldDB" id="A0A2U3PTG1"/>
<dbReference type="CDD" id="cd00090">
    <property type="entry name" value="HTH_ARSR"/>
    <property type="match status" value="1"/>
</dbReference>
<dbReference type="PANTHER" id="PTHR38600:SF1">
    <property type="entry name" value="TRANSCRIPTIONAL REGULATORY PROTEIN"/>
    <property type="match status" value="1"/>
</dbReference>
<organism evidence="2 3">
    <name type="scientific">Bradyrhizobium vignae</name>
    <dbReference type="NCBI Taxonomy" id="1549949"/>
    <lineage>
        <taxon>Bacteria</taxon>
        <taxon>Pseudomonadati</taxon>
        <taxon>Pseudomonadota</taxon>
        <taxon>Alphaproteobacteria</taxon>
        <taxon>Hyphomicrobiales</taxon>
        <taxon>Nitrobacteraceae</taxon>
        <taxon>Bradyrhizobium</taxon>
    </lineage>
</organism>
<sequence length="134" mass="15512">MHGACWNGRRSPSLYFRALTCNRLVAYYPAMDEVFKALADASRRSLLDRLHARNGQTLNELCEGLAMTRQAVTKHLVILEEANLVTTIRQGREKLHYLNPVPIHQIGERWIKKFERGKLAALSELKRQLEKRDE</sequence>
<dbReference type="InterPro" id="IPR036390">
    <property type="entry name" value="WH_DNA-bd_sf"/>
</dbReference>
<dbReference type="NCBIfam" id="NF033788">
    <property type="entry name" value="HTH_metalloreg"/>
    <property type="match status" value="1"/>
</dbReference>
<dbReference type="PRINTS" id="PR00778">
    <property type="entry name" value="HTHARSR"/>
</dbReference>
<dbReference type="PROSITE" id="PS50987">
    <property type="entry name" value="HTH_ARSR_2"/>
    <property type="match status" value="1"/>
</dbReference>
<dbReference type="Proteomes" id="UP000246085">
    <property type="component" value="Chromosome BRAD3257"/>
</dbReference>
<protein>
    <submittedName>
        <fullName evidence="2">Uncharacterized HTH-type transcriptional regulator YuzN (Modular protein)</fullName>
    </submittedName>
</protein>
<dbReference type="InterPro" id="IPR036388">
    <property type="entry name" value="WH-like_DNA-bd_sf"/>
</dbReference>
<dbReference type="EMBL" id="LS398110">
    <property type="protein sequence ID" value="SPP92433.1"/>
    <property type="molecule type" value="Genomic_DNA"/>
</dbReference>
<proteinExistence type="predicted"/>
<dbReference type="Pfam" id="PF12840">
    <property type="entry name" value="HTH_20"/>
    <property type="match status" value="1"/>
</dbReference>
<evidence type="ECO:0000313" key="3">
    <source>
        <dbReference type="Proteomes" id="UP000246085"/>
    </source>
</evidence>
<evidence type="ECO:0000259" key="1">
    <source>
        <dbReference type="PROSITE" id="PS50987"/>
    </source>
</evidence>
<dbReference type="Gene3D" id="1.10.10.10">
    <property type="entry name" value="Winged helix-like DNA-binding domain superfamily/Winged helix DNA-binding domain"/>
    <property type="match status" value="1"/>
</dbReference>
<dbReference type="InterPro" id="IPR001845">
    <property type="entry name" value="HTH_ArsR_DNA-bd_dom"/>
</dbReference>
<reference evidence="2 3" key="1">
    <citation type="submission" date="2018-03" db="EMBL/GenBank/DDBJ databases">
        <authorList>
            <person name="Gully D."/>
        </authorList>
    </citation>
    <scope>NUCLEOTIDE SEQUENCE [LARGE SCALE GENOMIC DNA]</scope>
    <source>
        <strain evidence="2">ORS3257</strain>
    </source>
</reference>
<dbReference type="PANTHER" id="PTHR38600">
    <property type="entry name" value="TRANSCRIPTIONAL REGULATORY PROTEIN"/>
    <property type="match status" value="1"/>
</dbReference>
<dbReference type="SMART" id="SM00418">
    <property type="entry name" value="HTH_ARSR"/>
    <property type="match status" value="1"/>
</dbReference>
<accession>A0A2U3PTG1</accession>
<gene>
    <name evidence="2" type="ORF">BRAD3257_1301</name>
</gene>
<dbReference type="GO" id="GO:0003700">
    <property type="term" value="F:DNA-binding transcription factor activity"/>
    <property type="evidence" value="ECO:0007669"/>
    <property type="project" value="InterPro"/>
</dbReference>